<gene>
    <name evidence="4" type="ORF">Vbra_12738</name>
</gene>
<keyword evidence="1" id="KW-0677">Repeat</keyword>
<dbReference type="Gene3D" id="1.25.40.20">
    <property type="entry name" value="Ankyrin repeat-containing domain"/>
    <property type="match status" value="1"/>
</dbReference>
<protein>
    <submittedName>
        <fullName evidence="4">Uncharacterized protein</fullName>
    </submittedName>
</protein>
<reference evidence="4 5" key="1">
    <citation type="submission" date="2014-11" db="EMBL/GenBank/DDBJ databases">
        <authorList>
            <person name="Zhu J."/>
            <person name="Qi W."/>
            <person name="Song R."/>
        </authorList>
    </citation>
    <scope>NUCLEOTIDE SEQUENCE [LARGE SCALE GENOMIC DNA]</scope>
</reference>
<accession>A0A0G4ERK9</accession>
<name>A0A0G4ERK9_VITBC</name>
<dbReference type="InParanoid" id="A0A0G4ERK9"/>
<dbReference type="InterPro" id="IPR050745">
    <property type="entry name" value="Multifunctional_regulatory"/>
</dbReference>
<dbReference type="SUPFAM" id="SSF48403">
    <property type="entry name" value="Ankyrin repeat"/>
    <property type="match status" value="1"/>
</dbReference>
<keyword evidence="5" id="KW-1185">Reference proteome</keyword>
<dbReference type="AlphaFoldDB" id="A0A0G4ERK9"/>
<feature type="non-terminal residue" evidence="4">
    <location>
        <position position="1"/>
    </location>
</feature>
<evidence type="ECO:0000256" key="3">
    <source>
        <dbReference type="SAM" id="MobiDB-lite"/>
    </source>
</evidence>
<sequence>QGCPEQMAASSSASQGSLPPGWLAPRETIVSCCRSQLELTEAIIHRTLTGPEQVAGLIQRGADPNTEPLMRKHKRKAQRFTCWKSSGGRPRAKSCLALAIDNKTSHAIPTVWTTLVDCMCLLHPVALPRWASPQLEEAIINALINGGADINGGGVDFWTENPPPLDPENKPIKVAISGGNEAAVNILMQRQVNLRGLMVLELPGGDGVYSHPPGPDYEKKLLSFFRRLLQHDSTLATETDRFGHNNLLHHAAENGVWYSQAFIDAYIELLVGHGADMTAVAGTSSATPLHCAAECASHRVAESLCRRLSADDINRGTANEPNNTPLAAAARQLPSYNLELENVDDELDDERDGGEDDDDDDDDDSDEELDPAEEERIRTRAIPNIKATIRTLLRGGADITRLPMATEEQRRQRQFVLAEYATVLNELSEAVMSAINAALAPQRDHSTLLARLLPLAPHHDGAHPHPSPSNMAFGPHEAEGIGWKIAAFCFDWDDAAMAIGEKIGLRNSTLARRVRAAIDHFVKSALYASSNREVVGGTRYQQQGDKRVKVTVPPLQCFATRAAGNGGQVVGVREVVHRARLDEVAKYQLTGVEKGFNAHLGNEDCQFGWGQLELGVE</sequence>
<dbReference type="PANTHER" id="PTHR24189">
    <property type="entry name" value="MYOTROPHIN"/>
    <property type="match status" value="1"/>
</dbReference>
<proteinExistence type="predicted"/>
<dbReference type="Proteomes" id="UP000041254">
    <property type="component" value="Unassembled WGS sequence"/>
</dbReference>
<dbReference type="VEuPathDB" id="CryptoDB:Vbra_12738"/>
<dbReference type="InterPro" id="IPR036770">
    <property type="entry name" value="Ankyrin_rpt-contain_sf"/>
</dbReference>
<organism evidence="4 5">
    <name type="scientific">Vitrella brassicaformis (strain CCMP3155)</name>
    <dbReference type="NCBI Taxonomy" id="1169540"/>
    <lineage>
        <taxon>Eukaryota</taxon>
        <taxon>Sar</taxon>
        <taxon>Alveolata</taxon>
        <taxon>Colpodellida</taxon>
        <taxon>Vitrellaceae</taxon>
        <taxon>Vitrella</taxon>
    </lineage>
</organism>
<evidence type="ECO:0000313" key="4">
    <source>
        <dbReference type="EMBL" id="CEM00050.1"/>
    </source>
</evidence>
<feature type="region of interest" description="Disordered" evidence="3">
    <location>
        <begin position="341"/>
        <end position="381"/>
    </location>
</feature>
<evidence type="ECO:0000313" key="5">
    <source>
        <dbReference type="Proteomes" id="UP000041254"/>
    </source>
</evidence>
<dbReference type="EMBL" id="CDMY01000295">
    <property type="protein sequence ID" value="CEM00050.1"/>
    <property type="molecule type" value="Genomic_DNA"/>
</dbReference>
<feature type="region of interest" description="Disordered" evidence="3">
    <location>
        <begin position="1"/>
        <end position="20"/>
    </location>
</feature>
<evidence type="ECO:0000256" key="2">
    <source>
        <dbReference type="ARBA" id="ARBA00023043"/>
    </source>
</evidence>
<keyword evidence="2" id="KW-0040">ANK repeat</keyword>
<dbReference type="PANTHER" id="PTHR24189:SF50">
    <property type="entry name" value="ANKYRIN REPEAT AND SOCS BOX PROTEIN 2"/>
    <property type="match status" value="1"/>
</dbReference>
<feature type="compositionally biased region" description="Acidic residues" evidence="3">
    <location>
        <begin position="341"/>
        <end position="373"/>
    </location>
</feature>
<evidence type="ECO:0000256" key="1">
    <source>
        <dbReference type="ARBA" id="ARBA00022737"/>
    </source>
</evidence>